<keyword evidence="5" id="KW-1185">Reference proteome</keyword>
<evidence type="ECO:0000313" key="4">
    <source>
        <dbReference type="EMBL" id="KAI9194535.1"/>
    </source>
</evidence>
<dbReference type="SMART" id="SM00343">
    <property type="entry name" value="ZnF_C2HC"/>
    <property type="match status" value="1"/>
</dbReference>
<evidence type="ECO:0000256" key="2">
    <source>
        <dbReference type="SAM" id="MobiDB-lite"/>
    </source>
</evidence>
<dbReference type="SUPFAM" id="SSF57756">
    <property type="entry name" value="Retrovirus zinc finger-like domains"/>
    <property type="match status" value="1"/>
</dbReference>
<dbReference type="AlphaFoldDB" id="A0AAD5JCN2"/>
<evidence type="ECO:0000313" key="5">
    <source>
        <dbReference type="Proteomes" id="UP001064489"/>
    </source>
</evidence>
<dbReference type="InterPro" id="IPR001878">
    <property type="entry name" value="Znf_CCHC"/>
</dbReference>
<dbReference type="InterPro" id="IPR036875">
    <property type="entry name" value="Znf_CCHC_sf"/>
</dbReference>
<dbReference type="GO" id="GO:0003676">
    <property type="term" value="F:nucleic acid binding"/>
    <property type="evidence" value="ECO:0007669"/>
    <property type="project" value="InterPro"/>
</dbReference>
<evidence type="ECO:0000256" key="1">
    <source>
        <dbReference type="PROSITE-ProRule" id="PRU00047"/>
    </source>
</evidence>
<sequence>MLKGKDSSERGRTGERSKWEKNSRSKSRKKNVGCYSCGKKGHFKRDCRELKVEIKEGKKAETSSTVNVVSEDNGELLSVASSSYASNTWILDSGCSFHICANRNWFDMYESHSGGEVLMGNNATCKFIRISTIKIKMFDGIVKTLSSVRHVPALKKNLISLGTLDT</sequence>
<dbReference type="Gene3D" id="4.10.60.10">
    <property type="entry name" value="Zinc finger, CCHC-type"/>
    <property type="match status" value="1"/>
</dbReference>
<dbReference type="GO" id="GO:0008270">
    <property type="term" value="F:zinc ion binding"/>
    <property type="evidence" value="ECO:0007669"/>
    <property type="project" value="UniProtKB-KW"/>
</dbReference>
<keyword evidence="1" id="KW-0862">Zinc</keyword>
<dbReference type="Proteomes" id="UP001064489">
    <property type="component" value="Chromosome 1"/>
</dbReference>
<dbReference type="PROSITE" id="PS50158">
    <property type="entry name" value="ZF_CCHC"/>
    <property type="match status" value="1"/>
</dbReference>
<feature type="region of interest" description="Disordered" evidence="2">
    <location>
        <begin position="1"/>
        <end position="32"/>
    </location>
</feature>
<dbReference type="PANTHER" id="PTHR47592">
    <property type="entry name" value="PBF68 PROTEIN"/>
    <property type="match status" value="1"/>
</dbReference>
<accession>A0AAD5JCN2</accession>
<dbReference type="Pfam" id="PF00098">
    <property type="entry name" value="zf-CCHC"/>
    <property type="match status" value="1"/>
</dbReference>
<organism evidence="4 5">
    <name type="scientific">Acer negundo</name>
    <name type="common">Box elder</name>
    <dbReference type="NCBI Taxonomy" id="4023"/>
    <lineage>
        <taxon>Eukaryota</taxon>
        <taxon>Viridiplantae</taxon>
        <taxon>Streptophyta</taxon>
        <taxon>Embryophyta</taxon>
        <taxon>Tracheophyta</taxon>
        <taxon>Spermatophyta</taxon>
        <taxon>Magnoliopsida</taxon>
        <taxon>eudicotyledons</taxon>
        <taxon>Gunneridae</taxon>
        <taxon>Pentapetalae</taxon>
        <taxon>rosids</taxon>
        <taxon>malvids</taxon>
        <taxon>Sapindales</taxon>
        <taxon>Sapindaceae</taxon>
        <taxon>Hippocastanoideae</taxon>
        <taxon>Acereae</taxon>
        <taxon>Acer</taxon>
    </lineage>
</organism>
<comment type="caution">
    <text evidence="4">The sequence shown here is derived from an EMBL/GenBank/DDBJ whole genome shotgun (WGS) entry which is preliminary data.</text>
</comment>
<proteinExistence type="predicted"/>
<evidence type="ECO:0000259" key="3">
    <source>
        <dbReference type="PROSITE" id="PS50158"/>
    </source>
</evidence>
<feature type="domain" description="CCHC-type" evidence="3">
    <location>
        <begin position="34"/>
        <end position="49"/>
    </location>
</feature>
<feature type="compositionally biased region" description="Basic and acidic residues" evidence="2">
    <location>
        <begin position="1"/>
        <end position="23"/>
    </location>
</feature>
<reference evidence="4" key="1">
    <citation type="journal article" date="2022" name="Plant J.">
        <title>Strategies of tolerance reflected in two North American maple genomes.</title>
        <authorList>
            <person name="McEvoy S.L."/>
            <person name="Sezen U.U."/>
            <person name="Trouern-Trend A."/>
            <person name="McMahon S.M."/>
            <person name="Schaberg P.G."/>
            <person name="Yang J."/>
            <person name="Wegrzyn J.L."/>
            <person name="Swenson N.G."/>
        </authorList>
    </citation>
    <scope>NUCLEOTIDE SEQUENCE</scope>
    <source>
        <strain evidence="4">91603</strain>
    </source>
</reference>
<reference evidence="4" key="2">
    <citation type="submission" date="2023-02" db="EMBL/GenBank/DDBJ databases">
        <authorList>
            <person name="Swenson N.G."/>
            <person name="Wegrzyn J.L."/>
            <person name="Mcevoy S.L."/>
        </authorList>
    </citation>
    <scope>NUCLEOTIDE SEQUENCE</scope>
    <source>
        <strain evidence="4">91603</strain>
        <tissue evidence="4">Leaf</tissue>
    </source>
</reference>
<keyword evidence="1" id="KW-0479">Metal-binding</keyword>
<protein>
    <recommendedName>
        <fullName evidence="3">CCHC-type domain-containing protein</fullName>
    </recommendedName>
</protein>
<dbReference type="InterPro" id="IPR054722">
    <property type="entry name" value="PolX-like_BBD"/>
</dbReference>
<dbReference type="PANTHER" id="PTHR47592:SF27">
    <property type="entry name" value="OS08G0421700 PROTEIN"/>
    <property type="match status" value="1"/>
</dbReference>
<dbReference type="Pfam" id="PF22936">
    <property type="entry name" value="Pol_BBD"/>
    <property type="match status" value="1"/>
</dbReference>
<name>A0AAD5JCN2_ACENE</name>
<keyword evidence="1" id="KW-0863">Zinc-finger</keyword>
<gene>
    <name evidence="4" type="ORF">LWI28_006901</name>
</gene>
<dbReference type="EMBL" id="JAJSOW010000003">
    <property type="protein sequence ID" value="KAI9194535.1"/>
    <property type="molecule type" value="Genomic_DNA"/>
</dbReference>